<organism evidence="1">
    <name type="scientific">Rhizobium leguminosarum bv. trifolii</name>
    <dbReference type="NCBI Taxonomy" id="386"/>
    <lineage>
        <taxon>Bacteria</taxon>
        <taxon>Pseudomonadati</taxon>
        <taxon>Pseudomonadota</taxon>
        <taxon>Alphaproteobacteria</taxon>
        <taxon>Hyphomicrobiales</taxon>
        <taxon>Rhizobiaceae</taxon>
        <taxon>Rhizobium/Agrobacterium group</taxon>
        <taxon>Rhizobium</taxon>
    </lineage>
</organism>
<proteinExistence type="predicted"/>
<dbReference type="EMBL" id="KX490290">
    <property type="protein sequence ID" value="AOO92654.1"/>
    <property type="molecule type" value="Genomic_DNA"/>
</dbReference>
<sequence>MKNLSTGSSVLFAKEPGTAILELIIKAFGRIVNAGGLVVLKCPPVGLRNFGSTGFSAYRAFQFHFPAITSGHGFLRLEADHAPTHRATQDTCRHSDGGL</sequence>
<reference evidence="1" key="2">
    <citation type="journal article" date="2016" name="Front. Microbiol.">
        <title>The Regulatory Protein RosR Affects Rhizobium leguminosarum bv. trifolii Protein Profiles, Cell Surface Properties, and Symbiosis with Clover.</title>
        <authorList>
            <person name="Rachwal K."/>
            <person name="Boguszewska A."/>
            <person name="Kopcinska J."/>
            <person name="Karas M."/>
            <person name="Tchorzewski M."/>
            <person name="Janczarek M."/>
        </authorList>
    </citation>
    <scope>NUCLEOTIDE SEQUENCE</scope>
    <source>
        <strain evidence="1">Rt24.2</strain>
    </source>
</reference>
<accession>A0A1B8R6M2</accession>
<evidence type="ECO:0000313" key="1">
    <source>
        <dbReference type="EMBL" id="AOO92654.1"/>
    </source>
</evidence>
<reference evidence="1" key="1">
    <citation type="journal article" date="2015" name="BMC Genomics">
        <title>Transcriptome profiling of a Rhizobium leguminosarum bv. trifolii rosR mutant reveals the role of the transcriptional regulator RosR in motility, synthesis of cell-surface components, and other cellular processes.</title>
        <authorList>
            <person name="Rachwal K."/>
            <person name="Matczynska E."/>
            <person name="Janczarek M."/>
        </authorList>
    </citation>
    <scope>NUCLEOTIDE SEQUENCE</scope>
    <source>
        <strain evidence="1">Rt24.2</strain>
    </source>
</reference>
<dbReference type="AlphaFoldDB" id="A0A1B8R6M2"/>
<protein>
    <submittedName>
        <fullName evidence="1">Uncharacterized protein</fullName>
    </submittedName>
</protein>
<name>A0A1B8R6M2_RHILT</name>